<feature type="transmembrane region" description="Helical" evidence="1">
    <location>
        <begin position="16"/>
        <end position="36"/>
    </location>
</feature>
<dbReference type="EMBL" id="LR215036">
    <property type="protein sequence ID" value="VEU74341.1"/>
    <property type="molecule type" value="Genomic_DNA"/>
</dbReference>
<sequence>MTPKQLISTWWSTQGFFVEVLASFLLVFLVLLFMFIAKAFKIKWKNMFLSLAFTLATFVMYIQVWASAKYAFNNSPSPIGNPIFVLMISILQGHSKAQGLVRGYSFTWQYKGIAYLIFGEFFGFLLAITCFLVLLNPMKKYLSKINPHLENVKSIKLIDIFKKEDCTLIGYSVKETIFLFVFCTLLGYVFYIQKPQYGATNFDAVLALSIVVFVLLAISSYFGFFAFNIFIDLFVSGVNFFSETSIFNSKTKEASEDWTLLKESKFKQKINLIYIYQMLISSSITIIAPIVISFISIGIYQLSGGDGLNF</sequence>
<keyword evidence="1" id="KW-0812">Transmembrane</keyword>
<evidence type="ECO:0008006" key="4">
    <source>
        <dbReference type="Google" id="ProtNLM"/>
    </source>
</evidence>
<accession>A0A449B192</accession>
<protein>
    <recommendedName>
        <fullName evidence="4">Transmembrane protein</fullName>
    </recommendedName>
</protein>
<feature type="transmembrane region" description="Helical" evidence="1">
    <location>
        <begin position="272"/>
        <end position="300"/>
    </location>
</feature>
<reference evidence="2 3" key="1">
    <citation type="submission" date="2019-01" db="EMBL/GenBank/DDBJ databases">
        <authorList>
            <consortium name="Pathogen Informatics"/>
        </authorList>
    </citation>
    <scope>NUCLEOTIDE SEQUENCE [LARGE SCALE GENOMIC DNA]</scope>
    <source>
        <strain evidence="2 3">NCTC10181</strain>
    </source>
</reference>
<gene>
    <name evidence="2" type="ORF">NCTC10181_00178</name>
</gene>
<proteinExistence type="predicted"/>
<feature type="transmembrane region" description="Helical" evidence="1">
    <location>
        <begin position="113"/>
        <end position="135"/>
    </location>
</feature>
<keyword evidence="1" id="KW-0472">Membrane</keyword>
<dbReference type="RefSeq" id="WP_129725181.1">
    <property type="nucleotide sequence ID" value="NZ_LR215036.1"/>
</dbReference>
<dbReference type="AlphaFoldDB" id="A0A449B192"/>
<organism evidence="2 3">
    <name type="scientific">Mycoplasmopsis citelli</name>
    <dbReference type="NCBI Taxonomy" id="171281"/>
    <lineage>
        <taxon>Bacteria</taxon>
        <taxon>Bacillati</taxon>
        <taxon>Mycoplasmatota</taxon>
        <taxon>Mycoplasmoidales</taxon>
        <taxon>Metamycoplasmataceae</taxon>
        <taxon>Mycoplasmopsis</taxon>
    </lineage>
</organism>
<dbReference type="NCBIfam" id="NF046011">
    <property type="entry name" value="MAG4940_fam"/>
    <property type="match status" value="1"/>
</dbReference>
<feature type="transmembrane region" description="Helical" evidence="1">
    <location>
        <begin position="177"/>
        <end position="193"/>
    </location>
</feature>
<evidence type="ECO:0000313" key="3">
    <source>
        <dbReference type="Proteomes" id="UP000290985"/>
    </source>
</evidence>
<feature type="transmembrane region" description="Helical" evidence="1">
    <location>
        <begin position="205"/>
        <end position="231"/>
    </location>
</feature>
<dbReference type="Proteomes" id="UP000290985">
    <property type="component" value="Chromosome"/>
</dbReference>
<name>A0A449B192_9BACT</name>
<evidence type="ECO:0000313" key="2">
    <source>
        <dbReference type="EMBL" id="VEU74341.1"/>
    </source>
</evidence>
<keyword evidence="1" id="KW-1133">Transmembrane helix</keyword>
<evidence type="ECO:0000256" key="1">
    <source>
        <dbReference type="SAM" id="Phobius"/>
    </source>
</evidence>
<dbReference type="OrthoDB" id="400390at2"/>
<dbReference type="KEGG" id="mcit:NCTC10181_00178"/>
<feature type="transmembrane region" description="Helical" evidence="1">
    <location>
        <begin position="48"/>
        <end position="68"/>
    </location>
</feature>
<keyword evidence="3" id="KW-1185">Reference proteome</keyword>